<proteinExistence type="predicted"/>
<name>A0A9D9I701_9BACT</name>
<comment type="caution">
    <text evidence="1">The sequence shown here is derived from an EMBL/GenBank/DDBJ whole genome shotgun (WGS) entry which is preliminary data.</text>
</comment>
<dbReference type="Proteomes" id="UP000823660">
    <property type="component" value="Unassembled WGS sequence"/>
</dbReference>
<organism evidence="1 2">
    <name type="scientific">Candidatus Cryptobacteroides faecipullorum</name>
    <dbReference type="NCBI Taxonomy" id="2840764"/>
    <lineage>
        <taxon>Bacteria</taxon>
        <taxon>Pseudomonadati</taxon>
        <taxon>Bacteroidota</taxon>
        <taxon>Bacteroidia</taxon>
        <taxon>Bacteroidales</taxon>
        <taxon>Candidatus Cryptobacteroides</taxon>
    </lineage>
</organism>
<dbReference type="AlphaFoldDB" id="A0A9D9I701"/>
<sequence length="48" mass="5331">MMRGTAAAGGRQEVLHGTLLRGFRGRWEAEKDTWNAFAGIPCQVDGRR</sequence>
<protein>
    <submittedName>
        <fullName evidence="1">Uncharacterized protein</fullName>
    </submittedName>
</protein>
<evidence type="ECO:0000313" key="2">
    <source>
        <dbReference type="Proteomes" id="UP000823660"/>
    </source>
</evidence>
<accession>A0A9D9I701</accession>
<dbReference type="EMBL" id="JADIMH010000028">
    <property type="protein sequence ID" value="MBO8467107.1"/>
    <property type="molecule type" value="Genomic_DNA"/>
</dbReference>
<gene>
    <name evidence="1" type="ORF">IAB99_05020</name>
</gene>
<evidence type="ECO:0000313" key="1">
    <source>
        <dbReference type="EMBL" id="MBO8467107.1"/>
    </source>
</evidence>
<reference evidence="1" key="2">
    <citation type="journal article" date="2021" name="PeerJ">
        <title>Extensive microbial diversity within the chicken gut microbiome revealed by metagenomics and culture.</title>
        <authorList>
            <person name="Gilroy R."/>
            <person name="Ravi A."/>
            <person name="Getino M."/>
            <person name="Pursley I."/>
            <person name="Horton D.L."/>
            <person name="Alikhan N.F."/>
            <person name="Baker D."/>
            <person name="Gharbi K."/>
            <person name="Hall N."/>
            <person name="Watson M."/>
            <person name="Adriaenssens E.M."/>
            <person name="Foster-Nyarko E."/>
            <person name="Jarju S."/>
            <person name="Secka A."/>
            <person name="Antonio M."/>
            <person name="Oren A."/>
            <person name="Chaudhuri R.R."/>
            <person name="La Ragione R."/>
            <person name="Hildebrand F."/>
            <person name="Pallen M.J."/>
        </authorList>
    </citation>
    <scope>NUCLEOTIDE SEQUENCE</scope>
    <source>
        <strain evidence="1">B1-15692</strain>
    </source>
</reference>
<reference evidence="1" key="1">
    <citation type="submission" date="2020-10" db="EMBL/GenBank/DDBJ databases">
        <authorList>
            <person name="Gilroy R."/>
        </authorList>
    </citation>
    <scope>NUCLEOTIDE SEQUENCE</scope>
    <source>
        <strain evidence="1">B1-15692</strain>
    </source>
</reference>